<evidence type="ECO:0000313" key="2">
    <source>
        <dbReference type="Proteomes" id="UP000632377"/>
    </source>
</evidence>
<keyword evidence="2" id="KW-1185">Reference proteome</keyword>
<sequence>MSNRADSILLEKGLYIRPPYIQIPDRVEFMKEKTYMGGFVVDFLGKERHINAMEVAHAQINSMGNALIAGFSQVINV</sequence>
<protein>
    <submittedName>
        <fullName evidence="1">Uncharacterized protein</fullName>
    </submittedName>
</protein>
<reference evidence="1 2" key="1">
    <citation type="submission" date="2021-01" db="EMBL/GenBank/DDBJ databases">
        <title>Genome public.</title>
        <authorList>
            <person name="Liu C."/>
            <person name="Sun Q."/>
        </authorList>
    </citation>
    <scope>NUCLEOTIDE SEQUENCE [LARGE SCALE GENOMIC DNA]</scope>
    <source>
        <strain evidence="1 2">YIM B02515</strain>
    </source>
</reference>
<dbReference type="Proteomes" id="UP000632377">
    <property type="component" value="Unassembled WGS sequence"/>
</dbReference>
<dbReference type="EMBL" id="JAESWC010000014">
    <property type="protein sequence ID" value="MBL4937602.1"/>
    <property type="molecule type" value="Genomic_DNA"/>
</dbReference>
<name>A0ABS1TEV0_9CLOT</name>
<organism evidence="1 2">
    <name type="scientific">Clostridium rhizosphaerae</name>
    <dbReference type="NCBI Taxonomy" id="2803861"/>
    <lineage>
        <taxon>Bacteria</taxon>
        <taxon>Bacillati</taxon>
        <taxon>Bacillota</taxon>
        <taxon>Clostridia</taxon>
        <taxon>Eubacteriales</taxon>
        <taxon>Clostridiaceae</taxon>
        <taxon>Clostridium</taxon>
    </lineage>
</organism>
<accession>A0ABS1TEV0</accession>
<evidence type="ECO:0000313" key="1">
    <source>
        <dbReference type="EMBL" id="MBL4937602.1"/>
    </source>
</evidence>
<proteinExistence type="predicted"/>
<gene>
    <name evidence="1" type="ORF">JK636_17950</name>
</gene>
<comment type="caution">
    <text evidence="1">The sequence shown here is derived from an EMBL/GenBank/DDBJ whole genome shotgun (WGS) entry which is preliminary data.</text>
</comment>